<keyword evidence="1" id="KW-0805">Transcription regulation</keyword>
<proteinExistence type="predicted"/>
<dbReference type="InterPro" id="IPR036390">
    <property type="entry name" value="WH_DNA-bd_sf"/>
</dbReference>
<accession>A0AAU7MCE4</accession>
<dbReference type="InterPro" id="IPR036388">
    <property type="entry name" value="WH-like_DNA-bd_sf"/>
</dbReference>
<dbReference type="PROSITE" id="PS51118">
    <property type="entry name" value="HTH_HXLR"/>
    <property type="match status" value="1"/>
</dbReference>
<evidence type="ECO:0000256" key="1">
    <source>
        <dbReference type="ARBA" id="ARBA00023015"/>
    </source>
</evidence>
<dbReference type="GO" id="GO:0003677">
    <property type="term" value="F:DNA binding"/>
    <property type="evidence" value="ECO:0007669"/>
    <property type="project" value="UniProtKB-KW"/>
</dbReference>
<keyword evidence="3" id="KW-0804">Transcription</keyword>
<evidence type="ECO:0000313" key="6">
    <source>
        <dbReference type="EMBL" id="XCH75724.1"/>
    </source>
</evidence>
<reference evidence="5" key="1">
    <citation type="submission" date="2024-01" db="EMBL/GenBank/DDBJ databases">
        <title>The genome sequence of Micromonospora mangrovi CCTCC AA 2012012.</title>
        <authorList>
            <person name="Gao J."/>
        </authorList>
    </citation>
    <scope>NUCLEOTIDE SEQUENCE</scope>
    <source>
        <strain evidence="5">CCTCC AA 2012012</strain>
    </source>
</reference>
<dbReference type="SUPFAM" id="SSF46785">
    <property type="entry name" value="Winged helix' DNA-binding domain"/>
    <property type="match status" value="1"/>
</dbReference>
<organism evidence="5">
    <name type="scientific">Micromonospora sp. CCTCC AA 2012012</name>
    <dbReference type="NCBI Taxonomy" id="3111921"/>
    <lineage>
        <taxon>Bacteria</taxon>
        <taxon>Bacillati</taxon>
        <taxon>Actinomycetota</taxon>
        <taxon>Actinomycetes</taxon>
        <taxon>Micromonosporales</taxon>
        <taxon>Micromonosporaceae</taxon>
        <taxon>Micromonospora</taxon>
    </lineage>
</organism>
<keyword evidence="2" id="KW-0238">DNA-binding</keyword>
<sequence length="126" mass="14141">MTSEVTPDAAGYCPYVQHAMEMLGRRWTASVLRVLLARPDLRFGEIRCAVPGLSDRLLTERLGELEREGVIHRSDDGGGHVTYRPTAKGEALRPLFGEVQNWADRWRTGDLGPRPGRLDTCRRPPC</sequence>
<evidence type="ECO:0000259" key="4">
    <source>
        <dbReference type="PROSITE" id="PS51118"/>
    </source>
</evidence>
<dbReference type="Gene3D" id="1.10.10.10">
    <property type="entry name" value="Winged helix-like DNA-binding domain superfamily/Winged helix DNA-binding domain"/>
    <property type="match status" value="1"/>
</dbReference>
<dbReference type="InterPro" id="IPR002577">
    <property type="entry name" value="HTH_HxlR"/>
</dbReference>
<reference evidence="6" key="2">
    <citation type="submission" date="2024-06" db="EMBL/GenBank/DDBJ databases">
        <title>Micromonospora mangrovi CCTCC AA 2012012 genome sequences.</title>
        <authorList>
            <person name="Gao J."/>
        </authorList>
    </citation>
    <scope>NUCLEOTIDE SEQUENCE</scope>
    <source>
        <strain evidence="6">CCTCC AA 2012012</strain>
    </source>
</reference>
<gene>
    <name evidence="6" type="ORF">ABUL08_06455</name>
    <name evidence="5" type="ORF">VK199_06410</name>
</gene>
<name>A0AAU7MCE4_9ACTN</name>
<dbReference type="Pfam" id="PF01638">
    <property type="entry name" value="HxlR"/>
    <property type="match status" value="1"/>
</dbReference>
<dbReference type="PANTHER" id="PTHR33204">
    <property type="entry name" value="TRANSCRIPTIONAL REGULATOR, MARR FAMILY"/>
    <property type="match status" value="1"/>
</dbReference>
<protein>
    <submittedName>
        <fullName evidence="5">Helix-turn-helix domain-containing protein</fullName>
    </submittedName>
</protein>
<evidence type="ECO:0000256" key="2">
    <source>
        <dbReference type="ARBA" id="ARBA00023125"/>
    </source>
</evidence>
<dbReference type="AlphaFoldDB" id="A0AAU7MCE4"/>
<feature type="domain" description="HTH hxlR-type" evidence="4">
    <location>
        <begin position="13"/>
        <end position="111"/>
    </location>
</feature>
<dbReference type="RefSeq" id="WP_350935450.1">
    <property type="nucleotide sequence ID" value="NZ_CP157762.1"/>
</dbReference>
<dbReference type="EMBL" id="CP157762">
    <property type="protein sequence ID" value="XBP95021.1"/>
    <property type="molecule type" value="Genomic_DNA"/>
</dbReference>
<evidence type="ECO:0000313" key="5">
    <source>
        <dbReference type="EMBL" id="XBP95021.1"/>
    </source>
</evidence>
<dbReference type="PANTHER" id="PTHR33204:SF37">
    <property type="entry name" value="HTH-TYPE TRANSCRIPTIONAL REGULATOR YODB"/>
    <property type="match status" value="1"/>
</dbReference>
<dbReference type="EMBL" id="CP159342">
    <property type="protein sequence ID" value="XCH75724.1"/>
    <property type="molecule type" value="Genomic_DNA"/>
</dbReference>
<evidence type="ECO:0000256" key="3">
    <source>
        <dbReference type="ARBA" id="ARBA00023163"/>
    </source>
</evidence>